<dbReference type="Pfam" id="PF02458">
    <property type="entry name" value="Transferase"/>
    <property type="match status" value="1"/>
</dbReference>
<reference evidence="2" key="1">
    <citation type="submission" date="2018-11" db="EMBL/GenBank/DDBJ databases">
        <authorList>
            <person name="Grassa J C."/>
        </authorList>
    </citation>
    <scope>NUCLEOTIDE SEQUENCE [LARGE SCALE GENOMIC DNA]</scope>
</reference>
<keyword evidence="1" id="KW-0808">Transferase</keyword>
<dbReference type="EnsemblPlants" id="evm.model.04.80">
    <property type="protein sequence ID" value="cds.evm.model.04.80"/>
    <property type="gene ID" value="evm.TU.04.80"/>
</dbReference>
<keyword evidence="3" id="KW-1185">Reference proteome</keyword>
<dbReference type="EMBL" id="UZAU01000358">
    <property type="status" value="NOT_ANNOTATED_CDS"/>
    <property type="molecule type" value="Genomic_DNA"/>
</dbReference>
<dbReference type="Proteomes" id="UP000596661">
    <property type="component" value="Chromosome 4"/>
</dbReference>
<dbReference type="GO" id="GO:0016740">
    <property type="term" value="F:transferase activity"/>
    <property type="evidence" value="ECO:0007669"/>
    <property type="project" value="UniProtKB-KW"/>
</dbReference>
<organism evidence="2 3">
    <name type="scientific">Cannabis sativa</name>
    <name type="common">Hemp</name>
    <name type="synonym">Marijuana</name>
    <dbReference type="NCBI Taxonomy" id="3483"/>
    <lineage>
        <taxon>Eukaryota</taxon>
        <taxon>Viridiplantae</taxon>
        <taxon>Streptophyta</taxon>
        <taxon>Embryophyta</taxon>
        <taxon>Tracheophyta</taxon>
        <taxon>Spermatophyta</taxon>
        <taxon>Magnoliopsida</taxon>
        <taxon>eudicotyledons</taxon>
        <taxon>Gunneridae</taxon>
        <taxon>Pentapetalae</taxon>
        <taxon>rosids</taxon>
        <taxon>fabids</taxon>
        <taxon>Rosales</taxon>
        <taxon>Cannabaceae</taxon>
        <taxon>Cannabis</taxon>
    </lineage>
</organism>
<proteinExistence type="predicted"/>
<dbReference type="PANTHER" id="PTHR31896:SF39">
    <property type="entry name" value="PROTEIN ENHANCED PSEUDOMONAS SUSCEPTIBILITY 1-LIKE"/>
    <property type="match status" value="1"/>
</dbReference>
<dbReference type="InterPro" id="IPR023213">
    <property type="entry name" value="CAT-like_dom_sf"/>
</dbReference>
<evidence type="ECO:0000256" key="1">
    <source>
        <dbReference type="ARBA" id="ARBA00022679"/>
    </source>
</evidence>
<dbReference type="PANTHER" id="PTHR31896">
    <property type="entry name" value="FAMILY REGULATORY PROTEIN, PUTATIVE (AFU_ORTHOLOGUE AFUA_3G14730)-RELATED"/>
    <property type="match status" value="1"/>
</dbReference>
<evidence type="ECO:0000313" key="3">
    <source>
        <dbReference type="Proteomes" id="UP000596661"/>
    </source>
</evidence>
<evidence type="ECO:0000313" key="2">
    <source>
        <dbReference type="EnsemblPlants" id="cds.evm.model.04.80"/>
    </source>
</evidence>
<dbReference type="Gene3D" id="3.30.559.10">
    <property type="entry name" value="Chloramphenicol acetyltransferase-like domain"/>
    <property type="match status" value="1"/>
</dbReference>
<protein>
    <submittedName>
        <fullName evidence="2">Uncharacterized protein</fullName>
    </submittedName>
</protein>
<reference evidence="2" key="2">
    <citation type="submission" date="2021-03" db="UniProtKB">
        <authorList>
            <consortium name="EnsemblPlants"/>
        </authorList>
    </citation>
    <scope>IDENTIFICATION</scope>
</reference>
<name>A0A803PIS9_CANSA</name>
<dbReference type="Gramene" id="evm.model.04.80">
    <property type="protein sequence ID" value="cds.evm.model.04.80"/>
    <property type="gene ID" value="evm.TU.04.80"/>
</dbReference>
<dbReference type="InterPro" id="IPR051283">
    <property type="entry name" value="Sec_Metabolite_Acyltrans"/>
</dbReference>
<sequence>MTPNDDVHSTKSFFIDCNNGAGASFDHVALDGVTVSDILDPIYISNDVVYSFFPLNDVQNYQGVSKPLVAVKVTELVDGVFIGLSMNHSVADGTVFWLFFNTWSKISNDNENDVVLANTPHLVFDREQFSNGNVFPIRVPFNIPNHIIIEREMLKGTTGA</sequence>
<dbReference type="AlphaFoldDB" id="A0A803PIS9"/>
<accession>A0A803PIS9</accession>